<sequence>MFCLTQSVLHTLLFIYDPRSSPPPPKPTHAFGSSPSRYPWVGSTHSYCPYCSYLLSPSKHRLPFHTAGILPLFLYFSFSLSRPLSLLSINRLCLSVLEADPSLSDK</sequence>
<dbReference type="EMBL" id="KZ824270">
    <property type="protein sequence ID" value="RAL15993.1"/>
    <property type="molecule type" value="Genomic_DNA"/>
</dbReference>
<organism evidence="1 2">
    <name type="scientific">Aspergillus homomorphus (strain CBS 101889)</name>
    <dbReference type="NCBI Taxonomy" id="1450537"/>
    <lineage>
        <taxon>Eukaryota</taxon>
        <taxon>Fungi</taxon>
        <taxon>Dikarya</taxon>
        <taxon>Ascomycota</taxon>
        <taxon>Pezizomycotina</taxon>
        <taxon>Eurotiomycetes</taxon>
        <taxon>Eurotiomycetidae</taxon>
        <taxon>Eurotiales</taxon>
        <taxon>Aspergillaceae</taxon>
        <taxon>Aspergillus</taxon>
        <taxon>Aspergillus subgen. Circumdati</taxon>
    </lineage>
</organism>
<dbReference type="AlphaFoldDB" id="A0A395I9V6"/>
<dbReference type="VEuPathDB" id="FungiDB:BO97DRAFT_178915"/>
<gene>
    <name evidence="1" type="ORF">BO97DRAFT_178915</name>
</gene>
<proteinExistence type="predicted"/>
<dbReference type="RefSeq" id="XP_025555147.1">
    <property type="nucleotide sequence ID" value="XM_025690362.1"/>
</dbReference>
<evidence type="ECO:0000313" key="2">
    <source>
        <dbReference type="Proteomes" id="UP000248961"/>
    </source>
</evidence>
<protein>
    <submittedName>
        <fullName evidence="1">Uncharacterized protein</fullName>
    </submittedName>
</protein>
<reference evidence="1 2" key="1">
    <citation type="submission" date="2018-02" db="EMBL/GenBank/DDBJ databases">
        <title>The genomes of Aspergillus section Nigri reveals drivers in fungal speciation.</title>
        <authorList>
            <consortium name="DOE Joint Genome Institute"/>
            <person name="Vesth T.C."/>
            <person name="Nybo J."/>
            <person name="Theobald S."/>
            <person name="Brandl J."/>
            <person name="Frisvad J.C."/>
            <person name="Nielsen K.F."/>
            <person name="Lyhne E.K."/>
            <person name="Kogle M.E."/>
            <person name="Kuo A."/>
            <person name="Riley R."/>
            <person name="Clum A."/>
            <person name="Nolan M."/>
            <person name="Lipzen A."/>
            <person name="Salamov A."/>
            <person name="Henrissat B."/>
            <person name="Wiebenga A."/>
            <person name="De vries R.P."/>
            <person name="Grigoriev I.V."/>
            <person name="Mortensen U.H."/>
            <person name="Andersen M.R."/>
            <person name="Baker S.E."/>
        </authorList>
    </citation>
    <scope>NUCLEOTIDE SEQUENCE [LARGE SCALE GENOMIC DNA]</scope>
    <source>
        <strain evidence="1 2">CBS 101889</strain>
    </source>
</reference>
<dbReference type="Proteomes" id="UP000248961">
    <property type="component" value="Unassembled WGS sequence"/>
</dbReference>
<keyword evidence="2" id="KW-1185">Reference proteome</keyword>
<accession>A0A395I9V6</accession>
<name>A0A395I9V6_ASPHC</name>
<dbReference type="GeneID" id="37194651"/>
<evidence type="ECO:0000313" key="1">
    <source>
        <dbReference type="EMBL" id="RAL15993.1"/>
    </source>
</evidence>